<dbReference type="PANTHER" id="PTHR38340">
    <property type="entry name" value="S-LAYER PROTEIN"/>
    <property type="match status" value="1"/>
</dbReference>
<organism evidence="3 4">
    <name type="scientific">Sulfitobacter litoralis</name>
    <dbReference type="NCBI Taxonomy" id="335975"/>
    <lineage>
        <taxon>Bacteria</taxon>
        <taxon>Pseudomonadati</taxon>
        <taxon>Pseudomonadota</taxon>
        <taxon>Alphaproteobacteria</taxon>
        <taxon>Rhodobacterales</taxon>
        <taxon>Roseobacteraceae</taxon>
        <taxon>Sulfitobacter</taxon>
    </lineage>
</organism>
<dbReference type="InterPro" id="IPR050557">
    <property type="entry name" value="RTX_toxin/Mannuronan_C5-epim"/>
</dbReference>
<dbReference type="SUPFAM" id="SSF51120">
    <property type="entry name" value="beta-Roll"/>
    <property type="match status" value="3"/>
</dbReference>
<protein>
    <submittedName>
        <fullName evidence="3">Hemolysin-type calcium-binding repeat-containing protein</fullName>
    </submittedName>
</protein>
<comment type="subcellular location">
    <subcellularLocation>
        <location evidence="1">Secreted</location>
    </subcellularLocation>
</comment>
<dbReference type="PRINTS" id="PR00313">
    <property type="entry name" value="CABNDNGRPT"/>
</dbReference>
<evidence type="ECO:0000256" key="2">
    <source>
        <dbReference type="ARBA" id="ARBA00022525"/>
    </source>
</evidence>
<dbReference type="InterPro" id="IPR017853">
    <property type="entry name" value="GH"/>
</dbReference>
<dbReference type="Gene3D" id="2.150.10.10">
    <property type="entry name" value="Serralysin-like metalloprotease, C-terminal"/>
    <property type="match status" value="5"/>
</dbReference>
<keyword evidence="4" id="KW-1185">Reference proteome</keyword>
<dbReference type="InterPro" id="IPR018511">
    <property type="entry name" value="Hemolysin-typ_Ca-bd_CS"/>
</dbReference>
<reference evidence="3 4" key="1">
    <citation type="submission" date="2016-10" db="EMBL/GenBank/DDBJ databases">
        <authorList>
            <person name="Varghese N."/>
            <person name="Submissions S."/>
        </authorList>
    </citation>
    <scope>NUCLEOTIDE SEQUENCE [LARGE SCALE GENOMIC DNA]</scope>
    <source>
        <strain evidence="3 4">DSM 17584</strain>
    </source>
</reference>
<evidence type="ECO:0000313" key="3">
    <source>
        <dbReference type="EMBL" id="SDP53430.1"/>
    </source>
</evidence>
<sequence length="836" mass="90160">MKNFTVIETDSFSKDVVSEAMFGTNFVTTYDYEFFSDENLLSVLKETGTTNLRFPGGSVTESVFTDVSFNTGIWDATSYVDENGADKNLVSLSEFFSVASEVDAQVQLVIPTRVAFTTSAGDAVLDGTYGSRTDLDPAYLENVKRYIEQAQYLAEQKEVTISKFEIGNEFWGSGIMTASEYGVLAAKLTVFLHESYPDIGSIAQITCGANRYSPSSDRDVFLKPHLEGGYDIVMLNEHEGEVPNDWIRKTLPGQGSATDQTKQIADQFINYENSIDILSGIVDHVYFDGGFAEIDEQRNYALSYVPETFKAHISSNELEYFISEWGPRNIRSDDRSLNAGNSSGLQYAHSTVEAFFEMASFGVDGANFWPTTFGYPSALYRTLINSVDESLTFGGVAFSWLSQAAINKKPLFDFEIDGQIDIHGFESGGSMSIFAAERSGNRDEVVSLNLGDFAPTSSYFTMISTMNSDDGEATSDMSSPVISYLSDEKDLDDTISFQLKAWDLVWLELQYITDGNDTISGGIADDRIRGGGGNDQLSGADGDDTVRGELGHDILEGGSGNDLLNGGWGHDQLAGGLGNDVLIGGQNDDFLSGGNGSDTLRDGTGRDTLTGGQGADYFVLSLDGESDTISDFSSTEDYIDISEWEGTGSPLGLLHEVTSDGCVLSSNDELLIVRSIDFKPLNFEDIKFLGDIKVDTLETYPPSLHGDDSIRGDATNDELKGYAGADVIEGGNGDDTIWGGNGWDILKGNSENDVIYGGDGYDTISGGEQNDILYGNFGMDIIYGDEGDDEIFGGSHSDVISGGTGNDTLEGGAGADTIFGGANNDYMYGKAGSDIL</sequence>
<evidence type="ECO:0000313" key="4">
    <source>
        <dbReference type="Proteomes" id="UP000198646"/>
    </source>
</evidence>
<keyword evidence="2" id="KW-0964">Secreted</keyword>
<proteinExistence type="predicted"/>
<dbReference type="PANTHER" id="PTHR38340:SF1">
    <property type="entry name" value="S-LAYER PROTEIN"/>
    <property type="match status" value="1"/>
</dbReference>
<name>A0ABY0SRA7_9RHOB</name>
<dbReference type="RefSeq" id="WP_093733958.1">
    <property type="nucleotide sequence ID" value="NZ_FNJD01000019.1"/>
</dbReference>
<comment type="caution">
    <text evidence="3">The sequence shown here is derived from an EMBL/GenBank/DDBJ whole genome shotgun (WGS) entry which is preliminary data.</text>
</comment>
<evidence type="ECO:0000256" key="1">
    <source>
        <dbReference type="ARBA" id="ARBA00004613"/>
    </source>
</evidence>
<dbReference type="SUPFAM" id="SSF51445">
    <property type="entry name" value="(Trans)glycosidases"/>
    <property type="match status" value="1"/>
</dbReference>
<gene>
    <name evidence="3" type="ORF">SAMN04488512_11963</name>
</gene>
<dbReference type="PROSITE" id="PS00330">
    <property type="entry name" value="HEMOLYSIN_CALCIUM"/>
    <property type="match status" value="7"/>
</dbReference>
<dbReference type="InterPro" id="IPR011049">
    <property type="entry name" value="Serralysin-like_metalloprot_C"/>
</dbReference>
<accession>A0ABY0SRA7</accession>
<dbReference type="Proteomes" id="UP000198646">
    <property type="component" value="Unassembled WGS sequence"/>
</dbReference>
<dbReference type="InterPro" id="IPR001343">
    <property type="entry name" value="Hemolysn_Ca-bd"/>
</dbReference>
<dbReference type="Gene3D" id="3.20.20.80">
    <property type="entry name" value="Glycosidases"/>
    <property type="match status" value="1"/>
</dbReference>
<dbReference type="Pfam" id="PF00353">
    <property type="entry name" value="HemolysinCabind"/>
    <property type="match status" value="6"/>
</dbReference>
<dbReference type="EMBL" id="FNJD01000019">
    <property type="protein sequence ID" value="SDP53430.1"/>
    <property type="molecule type" value="Genomic_DNA"/>
</dbReference>